<organism evidence="1">
    <name type="scientific">Microviridae sp. ctX0F7</name>
    <dbReference type="NCBI Taxonomy" id="2824999"/>
    <lineage>
        <taxon>Viruses</taxon>
        <taxon>Monodnaviria</taxon>
        <taxon>Sangervirae</taxon>
        <taxon>Phixviricota</taxon>
        <taxon>Malgrandaviricetes</taxon>
        <taxon>Petitvirales</taxon>
        <taxon>Microviridae</taxon>
    </lineage>
</organism>
<evidence type="ECO:0000313" key="1">
    <source>
        <dbReference type="EMBL" id="DAD99407.1"/>
    </source>
</evidence>
<protein>
    <submittedName>
        <fullName evidence="1">Uncharacterized protein</fullName>
    </submittedName>
</protein>
<dbReference type="EMBL" id="BK015284">
    <property type="protein sequence ID" value="DAD99407.1"/>
    <property type="molecule type" value="Genomic_DNA"/>
</dbReference>
<proteinExistence type="predicted"/>
<name>A0A8S5NYB5_9VIRU</name>
<accession>A0A8S5NYB5</accession>
<sequence>MYSFLLFAPFFDVLPPLVPLSYCSDFGDIILVIMLNYGRYPNIN</sequence>
<reference evidence="1" key="1">
    <citation type="journal article" date="2021" name="Proc. Natl. Acad. Sci. U.S.A.">
        <title>A Catalog of Tens of Thousands of Viruses from Human Metagenomes Reveals Hidden Associations with Chronic Diseases.</title>
        <authorList>
            <person name="Tisza M.J."/>
            <person name="Buck C.B."/>
        </authorList>
    </citation>
    <scope>NUCLEOTIDE SEQUENCE</scope>
    <source>
        <strain evidence="1">CtX0F7</strain>
    </source>
</reference>